<protein>
    <submittedName>
        <fullName evidence="5">S-adenosyl-L-methionine-dependent methyltransferase</fullName>
    </submittedName>
</protein>
<dbReference type="GO" id="GO:0008171">
    <property type="term" value="F:O-methyltransferase activity"/>
    <property type="evidence" value="ECO:0007669"/>
    <property type="project" value="InterPro"/>
</dbReference>
<evidence type="ECO:0000256" key="1">
    <source>
        <dbReference type="ARBA" id="ARBA00022603"/>
    </source>
</evidence>
<dbReference type="SUPFAM" id="SSF46785">
    <property type="entry name" value="Winged helix' DNA-binding domain"/>
    <property type="match status" value="1"/>
</dbReference>
<dbReference type="OrthoDB" id="1606438at2759"/>
<proteinExistence type="predicted"/>
<dbReference type="Gene3D" id="3.40.50.150">
    <property type="entry name" value="Vaccinia Virus protein VP39"/>
    <property type="match status" value="1"/>
</dbReference>
<dbReference type="InterPro" id="IPR036390">
    <property type="entry name" value="WH_DNA-bd_sf"/>
</dbReference>
<gene>
    <name evidence="5" type="ORF">K490DRAFT_73826</name>
</gene>
<accession>A0A9P4LXB5</accession>
<dbReference type="AlphaFoldDB" id="A0A9P4LXB5"/>
<keyword evidence="6" id="KW-1185">Reference proteome</keyword>
<dbReference type="InterPro" id="IPR001077">
    <property type="entry name" value="COMT_C"/>
</dbReference>
<dbReference type="PROSITE" id="PS51683">
    <property type="entry name" value="SAM_OMT_II"/>
    <property type="match status" value="1"/>
</dbReference>
<evidence type="ECO:0000313" key="5">
    <source>
        <dbReference type="EMBL" id="KAF2087434.1"/>
    </source>
</evidence>
<dbReference type="Gene3D" id="1.10.10.10">
    <property type="entry name" value="Winged helix-like DNA-binding domain superfamily/Winged helix DNA-binding domain"/>
    <property type="match status" value="1"/>
</dbReference>
<name>A0A9P4LXB5_9PEZI</name>
<feature type="domain" description="O-methyltransferase C-terminal" evidence="4">
    <location>
        <begin position="187"/>
        <end position="395"/>
    </location>
</feature>
<keyword evidence="3" id="KW-0949">S-adenosyl-L-methionine</keyword>
<reference evidence="5" key="1">
    <citation type="journal article" date="2020" name="Stud. Mycol.">
        <title>101 Dothideomycetes genomes: a test case for predicting lifestyles and emergence of pathogens.</title>
        <authorList>
            <person name="Haridas S."/>
            <person name="Albert R."/>
            <person name="Binder M."/>
            <person name="Bloem J."/>
            <person name="Labutti K."/>
            <person name="Salamov A."/>
            <person name="Andreopoulos B."/>
            <person name="Baker S."/>
            <person name="Barry K."/>
            <person name="Bills G."/>
            <person name="Bluhm B."/>
            <person name="Cannon C."/>
            <person name="Castanera R."/>
            <person name="Culley D."/>
            <person name="Daum C."/>
            <person name="Ezra D."/>
            <person name="Gonzalez J."/>
            <person name="Henrissat B."/>
            <person name="Kuo A."/>
            <person name="Liang C."/>
            <person name="Lipzen A."/>
            <person name="Lutzoni F."/>
            <person name="Magnuson J."/>
            <person name="Mondo S."/>
            <person name="Nolan M."/>
            <person name="Ohm R."/>
            <person name="Pangilinan J."/>
            <person name="Park H.-J."/>
            <person name="Ramirez L."/>
            <person name="Alfaro M."/>
            <person name="Sun H."/>
            <person name="Tritt A."/>
            <person name="Yoshinaga Y."/>
            <person name="Zwiers L.-H."/>
            <person name="Turgeon B."/>
            <person name="Goodwin S."/>
            <person name="Spatafora J."/>
            <person name="Crous P."/>
            <person name="Grigoriev I."/>
        </authorList>
    </citation>
    <scope>NUCLEOTIDE SEQUENCE</scope>
    <source>
        <strain evidence="5">CBS 121410</strain>
    </source>
</reference>
<dbReference type="InterPro" id="IPR029063">
    <property type="entry name" value="SAM-dependent_MTases_sf"/>
</dbReference>
<dbReference type="Pfam" id="PF00891">
    <property type="entry name" value="Methyltransf_2"/>
    <property type="match status" value="1"/>
</dbReference>
<evidence type="ECO:0000256" key="3">
    <source>
        <dbReference type="ARBA" id="ARBA00022691"/>
    </source>
</evidence>
<keyword evidence="2" id="KW-0808">Transferase</keyword>
<dbReference type="EMBL" id="ML978720">
    <property type="protein sequence ID" value="KAF2087434.1"/>
    <property type="molecule type" value="Genomic_DNA"/>
</dbReference>
<dbReference type="InterPro" id="IPR016461">
    <property type="entry name" value="COMT-like"/>
</dbReference>
<organism evidence="5 6">
    <name type="scientific">Saccharata proteae CBS 121410</name>
    <dbReference type="NCBI Taxonomy" id="1314787"/>
    <lineage>
        <taxon>Eukaryota</taxon>
        <taxon>Fungi</taxon>
        <taxon>Dikarya</taxon>
        <taxon>Ascomycota</taxon>
        <taxon>Pezizomycotina</taxon>
        <taxon>Dothideomycetes</taxon>
        <taxon>Dothideomycetes incertae sedis</taxon>
        <taxon>Botryosphaeriales</taxon>
        <taxon>Saccharataceae</taxon>
        <taxon>Saccharata</taxon>
    </lineage>
</organism>
<dbReference type="SUPFAM" id="SSF53335">
    <property type="entry name" value="S-adenosyl-L-methionine-dependent methyltransferases"/>
    <property type="match status" value="1"/>
</dbReference>
<evidence type="ECO:0000256" key="2">
    <source>
        <dbReference type="ARBA" id="ARBA00022679"/>
    </source>
</evidence>
<dbReference type="GO" id="GO:0032259">
    <property type="term" value="P:methylation"/>
    <property type="evidence" value="ECO:0007669"/>
    <property type="project" value="UniProtKB-KW"/>
</dbReference>
<comment type="caution">
    <text evidence="5">The sequence shown here is derived from an EMBL/GenBank/DDBJ whole genome shotgun (WGS) entry which is preliminary data.</text>
</comment>
<sequence>MDTSSPLESLADQALLAAKQVDGFFSANGLAQPSFEERGPPGYPKMPSDIQAARLRLRDAAKALYDLATGPDEGLRWISTEYADLATLRFIDHFNLAEAVPLGGEKSFTDIAAERKLHAGQVKRVLRHAMTNNIFMEKREGYVSHSATSKALLTDKSIRAWVSSCTELFTRSSTGLVEATERWGWSEKRNETPFNISYQTDLGLFEWWTEHPEKGARFATSLKGMAQDEVYSFQHMADGFDWQSLGNALVVDIGGSAGQAAITLTKSFPNLKCIVQDLSEIVEQGRASLPETLQDRVEFQTHNFFDPQPVEDADVYCLRFVCHDWGDSYVEKILKNIIMAMKPGARIVIMDQIMPQPNTLPKCTEKTMRFMDIQMMLHMAAAERELSDWETLFQQTDPRLELKNVKTPAGSALSVMELGIL</sequence>
<dbReference type="PANTHER" id="PTHR43712:SF5">
    <property type="entry name" value="O-METHYLTRANSFERASE ASQN-RELATED"/>
    <property type="match status" value="1"/>
</dbReference>
<evidence type="ECO:0000313" key="6">
    <source>
        <dbReference type="Proteomes" id="UP000799776"/>
    </source>
</evidence>
<dbReference type="Proteomes" id="UP000799776">
    <property type="component" value="Unassembled WGS sequence"/>
</dbReference>
<dbReference type="InterPro" id="IPR036388">
    <property type="entry name" value="WH-like_DNA-bd_sf"/>
</dbReference>
<keyword evidence="1 5" id="KW-0489">Methyltransferase</keyword>
<evidence type="ECO:0000259" key="4">
    <source>
        <dbReference type="Pfam" id="PF00891"/>
    </source>
</evidence>
<dbReference type="PANTHER" id="PTHR43712">
    <property type="entry name" value="PUTATIVE (AFU_ORTHOLOGUE AFUA_4G14580)-RELATED"/>
    <property type="match status" value="1"/>
</dbReference>
<dbReference type="CDD" id="cd02440">
    <property type="entry name" value="AdoMet_MTases"/>
    <property type="match status" value="1"/>
</dbReference>